<keyword evidence="1" id="KW-0732">Signal</keyword>
<name>A0A1I7YTE6_9BILA</name>
<feature type="chain" id="PRO_5009312560" evidence="1">
    <location>
        <begin position="25"/>
        <end position="409"/>
    </location>
</feature>
<organism evidence="2 3">
    <name type="scientific">Steinernema glaseri</name>
    <dbReference type="NCBI Taxonomy" id="37863"/>
    <lineage>
        <taxon>Eukaryota</taxon>
        <taxon>Metazoa</taxon>
        <taxon>Ecdysozoa</taxon>
        <taxon>Nematoda</taxon>
        <taxon>Chromadorea</taxon>
        <taxon>Rhabditida</taxon>
        <taxon>Tylenchina</taxon>
        <taxon>Panagrolaimomorpha</taxon>
        <taxon>Strongyloidoidea</taxon>
        <taxon>Steinernematidae</taxon>
        <taxon>Steinernema</taxon>
    </lineage>
</organism>
<evidence type="ECO:0000313" key="3">
    <source>
        <dbReference type="WBParaSite" id="L893_g19653.t1"/>
    </source>
</evidence>
<accession>A0A1I7YTE6</accession>
<evidence type="ECO:0000256" key="1">
    <source>
        <dbReference type="SAM" id="SignalP"/>
    </source>
</evidence>
<proteinExistence type="predicted"/>
<dbReference type="WBParaSite" id="L893_g19653.t1">
    <property type="protein sequence ID" value="L893_g19653.t1"/>
    <property type="gene ID" value="L893_g19653"/>
</dbReference>
<reference evidence="3" key="1">
    <citation type="submission" date="2016-11" db="UniProtKB">
        <authorList>
            <consortium name="WormBaseParasite"/>
        </authorList>
    </citation>
    <scope>IDENTIFICATION</scope>
</reference>
<dbReference type="Proteomes" id="UP000095287">
    <property type="component" value="Unplaced"/>
</dbReference>
<evidence type="ECO:0000313" key="2">
    <source>
        <dbReference type="Proteomes" id="UP000095287"/>
    </source>
</evidence>
<feature type="signal peptide" evidence="1">
    <location>
        <begin position="1"/>
        <end position="24"/>
    </location>
</feature>
<keyword evidence="2" id="KW-1185">Reference proteome</keyword>
<protein>
    <submittedName>
        <fullName evidence="3">Secreted protein</fullName>
    </submittedName>
</protein>
<dbReference type="AlphaFoldDB" id="A0A1I7YTE6"/>
<sequence length="409" mass="46090">MPRLASMASLRLLVLLLIVSTAWADQQVHHGEASRFIRTVTSGLNKIITEDQYQEIEEAFKNVTEDVDTLVPIPVLKEIADVLVLGAESQISDEVPEQFKKIQQLIDDGFANIKRSLFDQRVQVSKPTISPTRSLNNSVNDLKCSRTSIDYKTLHGQSAHNVRFLLKTLYNDRPEPTERLAVFKQNCVLMGFNTALQSLAGTLLTSAPSYATHCLAIKQHSYTAVLDIKRRIKADAFGLSLNAVTCDRALYTNYDLDLESSLEDVQRFLFEMNDAQETNALEGLKGTLTTYIHDRKFDNTLELATSLLETVEEYNSTSTGYVADIRPKESEMDEATVLAPGCEKQLLELKELNQPSVSVYAVNLTANGTRAHRQWLTEHRDTLKRTLTRDVHRPCGYWILSCVHQPKCQ</sequence>